<evidence type="ECO:0000313" key="3">
    <source>
        <dbReference type="EMBL" id="ACV67408.1"/>
    </source>
</evidence>
<feature type="domain" description="HTH merR-type" evidence="2">
    <location>
        <begin position="7"/>
        <end position="70"/>
    </location>
</feature>
<protein>
    <submittedName>
        <fullName evidence="3">Regulatory protein MerR</fullName>
    </submittedName>
</protein>
<keyword evidence="1" id="KW-0175">Coiled coil</keyword>
<accession>C8WZD3</accession>
<dbReference type="InterPro" id="IPR009061">
    <property type="entry name" value="DNA-bd_dom_put_sf"/>
</dbReference>
<dbReference type="EMBL" id="CP001734">
    <property type="protein sequence ID" value="ACV67408.1"/>
    <property type="molecule type" value="Genomic_DNA"/>
</dbReference>
<name>C8WZD3_DESRD</name>
<organism evidence="3 4">
    <name type="scientific">Desulfohalobium retbaense (strain ATCC 49708 / DSM 5692 / JCM 16813 / HR100)</name>
    <dbReference type="NCBI Taxonomy" id="485915"/>
    <lineage>
        <taxon>Bacteria</taxon>
        <taxon>Pseudomonadati</taxon>
        <taxon>Thermodesulfobacteriota</taxon>
        <taxon>Desulfovibrionia</taxon>
        <taxon>Desulfovibrionales</taxon>
        <taxon>Desulfohalobiaceae</taxon>
        <taxon>Desulfohalobium</taxon>
    </lineage>
</organism>
<dbReference type="AlphaFoldDB" id="C8WZD3"/>
<reference evidence="3 4" key="2">
    <citation type="journal article" date="2010" name="Stand. Genomic Sci.">
        <title>Complete genome sequence of Desulfohalobium retbaense type strain (HR(100)).</title>
        <authorList>
            <person name="Spring S."/>
            <person name="Nolan M."/>
            <person name="Lapidus A."/>
            <person name="Glavina Del Rio T."/>
            <person name="Copeland A."/>
            <person name="Tice H."/>
            <person name="Cheng J.F."/>
            <person name="Lucas S."/>
            <person name="Land M."/>
            <person name="Chen F."/>
            <person name="Bruce D."/>
            <person name="Goodwin L."/>
            <person name="Pitluck S."/>
            <person name="Ivanova N."/>
            <person name="Mavromatis K."/>
            <person name="Mikhailova N."/>
            <person name="Pati A."/>
            <person name="Chen A."/>
            <person name="Palaniappan K."/>
            <person name="Hauser L."/>
            <person name="Chang Y.J."/>
            <person name="Jeffries C.D."/>
            <person name="Munk C."/>
            <person name="Kiss H."/>
            <person name="Chain P."/>
            <person name="Han C."/>
            <person name="Brettin T."/>
            <person name="Detter J.C."/>
            <person name="Schuler E."/>
            <person name="Goker M."/>
            <person name="Rohde M."/>
            <person name="Bristow J."/>
            <person name="Eisen J.A."/>
            <person name="Markowitz V."/>
            <person name="Hugenholtz P."/>
            <person name="Kyrpides N.C."/>
            <person name="Klenk H.P."/>
        </authorList>
    </citation>
    <scope>NUCLEOTIDE SEQUENCE [LARGE SCALE GENOMIC DNA]</scope>
    <source>
        <strain evidence="3 4">DSM 5692</strain>
    </source>
</reference>
<dbReference type="GO" id="GO:0006355">
    <property type="term" value="P:regulation of DNA-templated transcription"/>
    <property type="evidence" value="ECO:0007669"/>
    <property type="project" value="InterPro"/>
</dbReference>
<dbReference type="eggNOG" id="COG0789">
    <property type="taxonomic scope" value="Bacteria"/>
</dbReference>
<dbReference type="KEGG" id="drt:Dret_0106"/>
<dbReference type="RefSeq" id="WP_015750567.1">
    <property type="nucleotide sequence ID" value="NC_013223.1"/>
</dbReference>
<feature type="coiled-coil region" evidence="1">
    <location>
        <begin position="154"/>
        <end position="195"/>
    </location>
</feature>
<evidence type="ECO:0000313" key="4">
    <source>
        <dbReference type="Proteomes" id="UP000001052"/>
    </source>
</evidence>
<dbReference type="GO" id="GO:0003677">
    <property type="term" value="F:DNA binding"/>
    <property type="evidence" value="ECO:0007669"/>
    <property type="project" value="InterPro"/>
</dbReference>
<reference evidence="4" key="1">
    <citation type="submission" date="2009-09" db="EMBL/GenBank/DDBJ databases">
        <title>The complete chromosome of Desulfohalobium retbaense DSM 5692.</title>
        <authorList>
            <consortium name="US DOE Joint Genome Institute (JGI-PGF)"/>
            <person name="Lucas S."/>
            <person name="Copeland A."/>
            <person name="Lapidus A."/>
            <person name="Glavina del Rio T."/>
            <person name="Dalin E."/>
            <person name="Tice H."/>
            <person name="Bruce D."/>
            <person name="Goodwin L."/>
            <person name="Pitluck S."/>
            <person name="Kyrpides N."/>
            <person name="Mavromatis K."/>
            <person name="Ivanova N."/>
            <person name="Mikhailova N."/>
            <person name="Munk A.C."/>
            <person name="Brettin T."/>
            <person name="Detter J.C."/>
            <person name="Han C."/>
            <person name="Tapia R."/>
            <person name="Larimer F."/>
            <person name="Land M."/>
            <person name="Hauser L."/>
            <person name="Markowitz V."/>
            <person name="Cheng J.-F."/>
            <person name="Hugenholtz P."/>
            <person name="Woyke T."/>
            <person name="Wu D."/>
            <person name="Spring S."/>
            <person name="Klenk H.-P."/>
            <person name="Eisen J.A."/>
        </authorList>
    </citation>
    <scope>NUCLEOTIDE SEQUENCE [LARGE SCALE GENOMIC DNA]</scope>
    <source>
        <strain evidence="4">DSM 5692</strain>
    </source>
</reference>
<dbReference type="SUPFAM" id="SSF46955">
    <property type="entry name" value="Putative DNA-binding domain"/>
    <property type="match status" value="1"/>
</dbReference>
<proteinExistence type="predicted"/>
<sequence>MEDDLLSIKEIARQLEVPESNVRYWRDRFEDYLPVVGEGRKRRYKKQALDIFQAIRDGYQANQSTEDIARDLARNYPRTMRVAPDEPAQDPAAEIQSVHSPFESVQTLVQSQAKTLEHLASSLNASHSLDPRLKELQHRQEVLHKALASLWKHHKMQRRQLHEARMESAQARAEQQKLEQRLQSLEHVVAEHAEAQREERHKLEKEIGQYRYWLKKLVAHLDPERQGNSCS</sequence>
<dbReference type="Gene3D" id="1.10.1660.10">
    <property type="match status" value="1"/>
</dbReference>
<dbReference type="Pfam" id="PF13411">
    <property type="entry name" value="MerR_1"/>
    <property type="match status" value="1"/>
</dbReference>
<dbReference type="STRING" id="485915.Dret_0106"/>
<dbReference type="HOGENOM" id="CLU_1198238_0_0_7"/>
<keyword evidence="4" id="KW-1185">Reference proteome</keyword>
<gene>
    <name evidence="3" type="ordered locus">Dret_0106</name>
</gene>
<evidence type="ECO:0000259" key="2">
    <source>
        <dbReference type="Pfam" id="PF13411"/>
    </source>
</evidence>
<dbReference type="InterPro" id="IPR000551">
    <property type="entry name" value="MerR-type_HTH_dom"/>
</dbReference>
<evidence type="ECO:0000256" key="1">
    <source>
        <dbReference type="SAM" id="Coils"/>
    </source>
</evidence>
<dbReference type="Proteomes" id="UP000001052">
    <property type="component" value="Chromosome"/>
</dbReference>